<feature type="transmembrane region" description="Helical" evidence="1">
    <location>
        <begin position="55"/>
        <end position="75"/>
    </location>
</feature>
<feature type="transmembrane region" description="Helical" evidence="1">
    <location>
        <begin position="139"/>
        <end position="157"/>
    </location>
</feature>
<keyword evidence="1" id="KW-0812">Transmembrane</keyword>
<dbReference type="InterPro" id="IPR034804">
    <property type="entry name" value="SQR/QFR_C/D"/>
</dbReference>
<feature type="transmembrane region" description="Helical" evidence="1">
    <location>
        <begin position="169"/>
        <end position="192"/>
    </location>
</feature>
<dbReference type="RefSeq" id="WP_284373971.1">
    <property type="nucleotide sequence ID" value="NZ_BSNJ01000007.1"/>
</dbReference>
<organism evidence="2 3">
    <name type="scientific">Algimonas porphyrae</name>
    <dbReference type="NCBI Taxonomy" id="1128113"/>
    <lineage>
        <taxon>Bacteria</taxon>
        <taxon>Pseudomonadati</taxon>
        <taxon>Pseudomonadota</taxon>
        <taxon>Alphaproteobacteria</taxon>
        <taxon>Maricaulales</taxon>
        <taxon>Robiginitomaculaceae</taxon>
        <taxon>Algimonas</taxon>
    </lineage>
</organism>
<sequence length="206" mass="22839">MTLAARLKPWHRHNARLLLIFLAAHLLSHLAAIFGPDSQAAVMNAARAVYRTPVIEIPLIGLFIAQVGLGLIMVWPRIRQSQKPLWSWIQIVSGIYLAVFILNHIFLGILRGRTFDGVETGFHFVAATLVTAPIKYGFIPYYFLAIVALFAHLAAALHWSGRSTRITRGLIILGVTIASLVTASYAGLFYPIELPDAYNAYLDKAF</sequence>
<dbReference type="Gene3D" id="1.20.1300.10">
    <property type="entry name" value="Fumarate reductase/succinate dehydrogenase, transmembrane subunit"/>
    <property type="match status" value="1"/>
</dbReference>
<keyword evidence="1" id="KW-1133">Transmembrane helix</keyword>
<dbReference type="EMBL" id="BSNJ01000007">
    <property type="protein sequence ID" value="GLQ21912.1"/>
    <property type="molecule type" value="Genomic_DNA"/>
</dbReference>
<name>A0ABQ5V4D1_9PROT</name>
<comment type="caution">
    <text evidence="2">The sequence shown here is derived from an EMBL/GenBank/DDBJ whole genome shotgun (WGS) entry which is preliminary data.</text>
</comment>
<evidence type="ECO:0000256" key="1">
    <source>
        <dbReference type="SAM" id="Phobius"/>
    </source>
</evidence>
<proteinExistence type="predicted"/>
<dbReference type="Proteomes" id="UP001161390">
    <property type="component" value="Unassembled WGS sequence"/>
</dbReference>
<keyword evidence="1" id="KW-0472">Membrane</keyword>
<reference evidence="2" key="1">
    <citation type="journal article" date="2014" name="Int. J. Syst. Evol. Microbiol.">
        <title>Complete genome of a new Firmicutes species belonging to the dominant human colonic microbiota ('Ruminococcus bicirculans') reveals two chromosomes and a selective capacity to utilize plant glucans.</title>
        <authorList>
            <consortium name="NISC Comparative Sequencing Program"/>
            <person name="Wegmann U."/>
            <person name="Louis P."/>
            <person name="Goesmann A."/>
            <person name="Henrissat B."/>
            <person name="Duncan S.H."/>
            <person name="Flint H.J."/>
        </authorList>
    </citation>
    <scope>NUCLEOTIDE SEQUENCE</scope>
    <source>
        <strain evidence="2">NBRC 108216</strain>
    </source>
</reference>
<evidence type="ECO:0000313" key="3">
    <source>
        <dbReference type="Proteomes" id="UP001161390"/>
    </source>
</evidence>
<dbReference type="SUPFAM" id="SSF81343">
    <property type="entry name" value="Fumarate reductase respiratory complex transmembrane subunits"/>
    <property type="match status" value="1"/>
</dbReference>
<keyword evidence="3" id="KW-1185">Reference proteome</keyword>
<evidence type="ECO:0000313" key="2">
    <source>
        <dbReference type="EMBL" id="GLQ21912.1"/>
    </source>
</evidence>
<accession>A0ABQ5V4D1</accession>
<protein>
    <submittedName>
        <fullName evidence="2">Uncharacterized protein</fullName>
    </submittedName>
</protein>
<reference evidence="2" key="2">
    <citation type="submission" date="2023-01" db="EMBL/GenBank/DDBJ databases">
        <title>Draft genome sequence of Algimonas porphyrae strain NBRC 108216.</title>
        <authorList>
            <person name="Sun Q."/>
            <person name="Mori K."/>
        </authorList>
    </citation>
    <scope>NUCLEOTIDE SEQUENCE</scope>
    <source>
        <strain evidence="2">NBRC 108216</strain>
    </source>
</reference>
<feature type="transmembrane region" description="Helical" evidence="1">
    <location>
        <begin position="87"/>
        <end position="110"/>
    </location>
</feature>
<gene>
    <name evidence="2" type="ORF">GCM10007854_28670</name>
</gene>